<accession>A0ABZ3J551</accession>
<feature type="domain" description="Amidohydrolase-related" evidence="5">
    <location>
        <begin position="60"/>
        <end position="422"/>
    </location>
</feature>
<comment type="cofactor">
    <cofactor evidence="1">
        <name>Zn(2+)</name>
        <dbReference type="ChEBI" id="CHEBI:29105"/>
    </cofactor>
</comment>
<proteinExistence type="predicted"/>
<dbReference type="InterPro" id="IPR006680">
    <property type="entry name" value="Amidohydro-rel"/>
</dbReference>
<dbReference type="InterPro" id="IPR011059">
    <property type="entry name" value="Metal-dep_hydrolase_composite"/>
</dbReference>
<name>A0ABZ3J551_SPOA4</name>
<evidence type="ECO:0000256" key="4">
    <source>
        <dbReference type="ARBA" id="ARBA00022833"/>
    </source>
</evidence>
<protein>
    <submittedName>
        <fullName evidence="6">Guanine deaminase</fullName>
        <ecNumber evidence="6">3.5.4.3</ecNumber>
    </submittedName>
</protein>
<dbReference type="PANTHER" id="PTHR11271">
    <property type="entry name" value="GUANINE DEAMINASE"/>
    <property type="match status" value="1"/>
</dbReference>
<dbReference type="GO" id="GO:0008892">
    <property type="term" value="F:guanine deaminase activity"/>
    <property type="evidence" value="ECO:0007669"/>
    <property type="project" value="UniProtKB-EC"/>
</dbReference>
<organism evidence="6 7">
    <name type="scientific">Sporomusa acidovorans (strain ATCC 49682 / DSM 3132 / Mol)</name>
    <dbReference type="NCBI Taxonomy" id="1123286"/>
    <lineage>
        <taxon>Bacteria</taxon>
        <taxon>Bacillati</taxon>
        <taxon>Bacillota</taxon>
        <taxon>Negativicutes</taxon>
        <taxon>Selenomonadales</taxon>
        <taxon>Sporomusaceae</taxon>
        <taxon>Sporomusa</taxon>
    </lineage>
</organism>
<dbReference type="EC" id="3.5.4.3" evidence="6"/>
<dbReference type="SUPFAM" id="SSF51338">
    <property type="entry name" value="Composite domain of metallo-dependent hydrolases"/>
    <property type="match status" value="1"/>
</dbReference>
<dbReference type="InterPro" id="IPR051607">
    <property type="entry name" value="Metallo-dep_hydrolases"/>
</dbReference>
<keyword evidence="4" id="KW-0862">Zinc</keyword>
<evidence type="ECO:0000256" key="2">
    <source>
        <dbReference type="ARBA" id="ARBA00022723"/>
    </source>
</evidence>
<gene>
    <name evidence="6" type="primary">guaD</name>
    <name evidence="6" type="ORF">SPACI_036240</name>
</gene>
<dbReference type="Gene3D" id="3.20.20.140">
    <property type="entry name" value="Metal-dependent hydrolases"/>
    <property type="match status" value="1"/>
</dbReference>
<evidence type="ECO:0000313" key="7">
    <source>
        <dbReference type="Proteomes" id="UP000216052"/>
    </source>
</evidence>
<reference evidence="6" key="1">
    <citation type="submission" date="2024-05" db="EMBL/GenBank/DDBJ databases">
        <title>Isolation and characterization of Sporomusa carbonis sp. nov., a carboxydotrophic hydrogenogen in the genus of Sporomusa isolated from a charcoal burning pile.</title>
        <authorList>
            <person name="Boeer T."/>
            <person name="Rosenbaum F."/>
            <person name="Eysell L."/>
            <person name="Mueller V."/>
            <person name="Daniel R."/>
            <person name="Poehlein A."/>
        </authorList>
    </citation>
    <scope>NUCLEOTIDE SEQUENCE [LARGE SCALE GENOMIC DNA]</scope>
    <source>
        <strain evidence="6">DSM 3132</strain>
    </source>
</reference>
<evidence type="ECO:0000313" key="6">
    <source>
        <dbReference type="EMBL" id="XFO73517.1"/>
    </source>
</evidence>
<dbReference type="Proteomes" id="UP000216052">
    <property type="component" value="Chromosome"/>
</dbReference>
<evidence type="ECO:0000256" key="1">
    <source>
        <dbReference type="ARBA" id="ARBA00001947"/>
    </source>
</evidence>
<keyword evidence="2" id="KW-0479">Metal-binding</keyword>
<evidence type="ECO:0000256" key="3">
    <source>
        <dbReference type="ARBA" id="ARBA00022801"/>
    </source>
</evidence>
<sequence length="429" mass="47461">MENHLKIIKGNMVFAPSFGQLETLANSYVIIEGKKIKGTYRELPAQYNNLAITDYGDALIIPGFVDLHFHAPQFANRGLGLDLELLPWLEQYTFPEEAKFKDNAYAAEIYKQVVTELWKWGTTRVALFGTIHKEATAHLMEMLALAGLGGYVGKVNMDRNSSDSLLETTEQSLADTEDFIKNTIDRYGLVKPIITPRFVPSCTGDLMSGLARLAGKYNLPVQSHLSENTGEIAWVKELHPDCLNYANVYQKFGLFGQQPTIMAHCIYNDAAEIELMAKNKVTVAHCPYSNNNLASGIAPVRKLIDLGVAVGLGSDIAGGHEISIAKVMAAAVQVSKLKWLASDKKAPFFTIPEVFFMATKGGGSFFGKVGSFEEGYEFDALVIDDTGLNVSTINRYSLAERLSRFIYIGDYHNIVARYVAGKKMEQPQF</sequence>
<dbReference type="InterPro" id="IPR032466">
    <property type="entry name" value="Metal_Hydrolase"/>
</dbReference>
<dbReference type="RefSeq" id="WP_093795358.1">
    <property type="nucleotide sequence ID" value="NZ_CP155571.1"/>
</dbReference>
<keyword evidence="7" id="KW-1185">Reference proteome</keyword>
<dbReference type="Gene3D" id="2.30.40.10">
    <property type="entry name" value="Urease, subunit C, domain 1"/>
    <property type="match status" value="1"/>
</dbReference>
<dbReference type="PANTHER" id="PTHR11271:SF6">
    <property type="entry name" value="GUANINE DEAMINASE"/>
    <property type="match status" value="1"/>
</dbReference>
<evidence type="ECO:0000259" key="5">
    <source>
        <dbReference type="Pfam" id="PF01979"/>
    </source>
</evidence>
<dbReference type="EMBL" id="CP155571">
    <property type="protein sequence ID" value="XFO73517.1"/>
    <property type="molecule type" value="Genomic_DNA"/>
</dbReference>
<dbReference type="SUPFAM" id="SSF51556">
    <property type="entry name" value="Metallo-dependent hydrolases"/>
    <property type="match status" value="1"/>
</dbReference>
<keyword evidence="3 6" id="KW-0378">Hydrolase</keyword>
<dbReference type="Pfam" id="PF01979">
    <property type="entry name" value="Amidohydro_1"/>
    <property type="match status" value="1"/>
</dbReference>